<evidence type="ECO:0000313" key="13">
    <source>
        <dbReference type="EMBL" id="OXB57191.1"/>
    </source>
</evidence>
<evidence type="ECO:0000256" key="1">
    <source>
        <dbReference type="ARBA" id="ARBA00004370"/>
    </source>
</evidence>
<evidence type="ECO:0000256" key="5">
    <source>
        <dbReference type="ARBA" id="ARBA00023136"/>
    </source>
</evidence>
<dbReference type="PANTHER" id="PTHR13802">
    <property type="entry name" value="MUCIN 4-RELATED"/>
    <property type="match status" value="1"/>
</dbReference>
<keyword evidence="5 8" id="KW-0472">Membrane</keyword>
<feature type="non-terminal residue" evidence="13">
    <location>
        <position position="1"/>
    </location>
</feature>
<feature type="domain" description="EGF-like" evidence="9">
    <location>
        <begin position="931"/>
        <end position="970"/>
    </location>
</feature>
<dbReference type="InterPro" id="IPR000152">
    <property type="entry name" value="EGF-type_Asp/Asn_hydroxyl_site"/>
</dbReference>
<dbReference type="PROSITE" id="PS51220">
    <property type="entry name" value="NIDO"/>
    <property type="match status" value="1"/>
</dbReference>
<dbReference type="GO" id="GO:0005176">
    <property type="term" value="F:ErbB-2 class receptor binding"/>
    <property type="evidence" value="ECO:0007669"/>
    <property type="project" value="TreeGrafter"/>
</dbReference>
<dbReference type="InterPro" id="IPR000742">
    <property type="entry name" value="EGF"/>
</dbReference>
<dbReference type="GO" id="GO:0016020">
    <property type="term" value="C:membrane"/>
    <property type="evidence" value="ECO:0007669"/>
    <property type="project" value="UniProtKB-SubCell"/>
</dbReference>
<evidence type="ECO:0000259" key="9">
    <source>
        <dbReference type="PROSITE" id="PS50026"/>
    </source>
</evidence>
<organism evidence="13 14">
    <name type="scientific">Callipepla squamata</name>
    <name type="common">Scaled quail</name>
    <dbReference type="NCBI Taxonomy" id="9009"/>
    <lineage>
        <taxon>Eukaryota</taxon>
        <taxon>Metazoa</taxon>
        <taxon>Chordata</taxon>
        <taxon>Craniata</taxon>
        <taxon>Vertebrata</taxon>
        <taxon>Euteleostomi</taxon>
        <taxon>Archelosauria</taxon>
        <taxon>Archosauria</taxon>
        <taxon>Dinosauria</taxon>
        <taxon>Saurischia</taxon>
        <taxon>Theropoda</taxon>
        <taxon>Coelurosauria</taxon>
        <taxon>Aves</taxon>
        <taxon>Neognathae</taxon>
        <taxon>Galloanserae</taxon>
        <taxon>Galliformes</taxon>
        <taxon>Odontophoridae</taxon>
        <taxon>Callipepla</taxon>
    </lineage>
</organism>
<gene>
    <name evidence="13" type="ORF">ASZ78_000925</name>
</gene>
<dbReference type="PROSITE" id="PS50856">
    <property type="entry name" value="AMOP"/>
    <property type="match status" value="1"/>
</dbReference>
<dbReference type="Pfam" id="PF07645">
    <property type="entry name" value="EGF_CA"/>
    <property type="match status" value="1"/>
</dbReference>
<dbReference type="Pfam" id="PF06119">
    <property type="entry name" value="NIDO"/>
    <property type="match status" value="1"/>
</dbReference>
<keyword evidence="6" id="KW-1015">Disulfide bond</keyword>
<dbReference type="InterPro" id="IPR051495">
    <property type="entry name" value="Epithelial_Barrier/Signaling"/>
</dbReference>
<dbReference type="PROSITE" id="PS01187">
    <property type="entry name" value="EGF_CA"/>
    <property type="match status" value="1"/>
</dbReference>
<dbReference type="InterPro" id="IPR056619">
    <property type="entry name" value="C8-3_MUC4"/>
</dbReference>
<dbReference type="OrthoDB" id="4405280at2759"/>
<dbReference type="CDD" id="cd00054">
    <property type="entry name" value="EGF_CA"/>
    <property type="match status" value="1"/>
</dbReference>
<feature type="non-terminal residue" evidence="13">
    <location>
        <position position="1011"/>
    </location>
</feature>
<dbReference type="PROSITE" id="PS50026">
    <property type="entry name" value="EGF_3"/>
    <property type="match status" value="2"/>
</dbReference>
<feature type="domain" description="AMOP" evidence="10">
    <location>
        <begin position="319"/>
        <end position="454"/>
    </location>
</feature>
<dbReference type="InterPro" id="IPR001881">
    <property type="entry name" value="EGF-like_Ca-bd_dom"/>
</dbReference>
<evidence type="ECO:0000259" key="11">
    <source>
        <dbReference type="PROSITE" id="PS51220"/>
    </source>
</evidence>
<evidence type="ECO:0000256" key="2">
    <source>
        <dbReference type="ARBA" id="ARBA00022536"/>
    </source>
</evidence>
<dbReference type="SMART" id="SM00539">
    <property type="entry name" value="NIDO"/>
    <property type="match status" value="1"/>
</dbReference>
<dbReference type="Gene3D" id="2.10.25.10">
    <property type="entry name" value="Laminin"/>
    <property type="match status" value="1"/>
</dbReference>
<protein>
    <recommendedName>
        <fullName evidence="15">EGF-like domain-containing protein</fullName>
    </recommendedName>
</protein>
<evidence type="ECO:0000313" key="14">
    <source>
        <dbReference type="Proteomes" id="UP000198323"/>
    </source>
</evidence>
<keyword evidence="14" id="KW-1185">Reference proteome</keyword>
<evidence type="ECO:0000259" key="10">
    <source>
        <dbReference type="PROSITE" id="PS50856"/>
    </source>
</evidence>
<dbReference type="PROSITE" id="PS51233">
    <property type="entry name" value="VWFD"/>
    <property type="match status" value="1"/>
</dbReference>
<dbReference type="PANTHER" id="PTHR13802:SF52">
    <property type="entry name" value="MUCIN-4"/>
    <property type="match status" value="1"/>
</dbReference>
<dbReference type="EMBL" id="MCFN01000566">
    <property type="protein sequence ID" value="OXB57191.1"/>
    <property type="molecule type" value="Genomic_DNA"/>
</dbReference>
<dbReference type="InterPro" id="IPR005533">
    <property type="entry name" value="AMOP_dom"/>
</dbReference>
<evidence type="ECO:0000256" key="8">
    <source>
        <dbReference type="SAM" id="Phobius"/>
    </source>
</evidence>
<proteinExistence type="predicted"/>
<dbReference type="SMART" id="SM00179">
    <property type="entry name" value="EGF_CA"/>
    <property type="match status" value="1"/>
</dbReference>
<dbReference type="SUPFAM" id="SSF57196">
    <property type="entry name" value="EGF/Laminin"/>
    <property type="match status" value="1"/>
</dbReference>
<dbReference type="Proteomes" id="UP000198323">
    <property type="component" value="Unassembled WGS sequence"/>
</dbReference>
<feature type="domain" description="VWFD" evidence="12">
    <location>
        <begin position="466"/>
        <end position="663"/>
    </location>
</feature>
<dbReference type="GO" id="GO:0005509">
    <property type="term" value="F:calcium ion binding"/>
    <property type="evidence" value="ECO:0007669"/>
    <property type="project" value="InterPro"/>
</dbReference>
<dbReference type="SMART" id="SM00723">
    <property type="entry name" value="AMOP"/>
    <property type="match status" value="1"/>
</dbReference>
<dbReference type="InterPro" id="IPR003886">
    <property type="entry name" value="NIDO_dom"/>
</dbReference>
<dbReference type="STRING" id="9009.A0A226MPK2"/>
<evidence type="ECO:0008006" key="15">
    <source>
        <dbReference type="Google" id="ProtNLM"/>
    </source>
</evidence>
<dbReference type="SMART" id="SM00181">
    <property type="entry name" value="EGF"/>
    <property type="match status" value="2"/>
</dbReference>
<accession>A0A226MPK2</accession>
<comment type="caution">
    <text evidence="7">Lacks conserved residue(s) required for the propagation of feature annotation.</text>
</comment>
<dbReference type="Pfam" id="PF23263">
    <property type="entry name" value="C8-3_MUC4"/>
    <property type="match status" value="1"/>
</dbReference>
<feature type="transmembrane region" description="Helical" evidence="8">
    <location>
        <begin position="972"/>
        <end position="1001"/>
    </location>
</feature>
<evidence type="ECO:0000256" key="7">
    <source>
        <dbReference type="PROSITE-ProRule" id="PRU00076"/>
    </source>
</evidence>
<dbReference type="PROSITE" id="PS00010">
    <property type="entry name" value="ASX_HYDROXYL"/>
    <property type="match status" value="1"/>
</dbReference>
<reference evidence="13 14" key="1">
    <citation type="submission" date="2016-07" db="EMBL/GenBank/DDBJ databases">
        <title>Disparate Historic Effective Population Sizes Predicted by Modern Levels of Genome Diversity for the Scaled Quail (Callipepla squamata) and the Northern Bobwhite (Colinus virginianus): Inferences from First and Second Generation Draft Genome Assemblies for Sympatric New World Quail.</title>
        <authorList>
            <person name="Oldeschulte D.L."/>
            <person name="Halley Y.A."/>
            <person name="Bhattarai E.K."/>
            <person name="Brashear W.A."/>
            <person name="Hill J."/>
            <person name="Metz R.P."/>
            <person name="Johnson C.D."/>
            <person name="Rollins D."/>
            <person name="Peterson M.J."/>
            <person name="Bickhart D.M."/>
            <person name="Decker J.E."/>
            <person name="Seabury C.M."/>
        </authorList>
    </citation>
    <scope>NUCLEOTIDE SEQUENCE [LARGE SCALE GENOMIC DNA]</scope>
    <source>
        <strain evidence="13 14">Texas</strain>
        <tissue evidence="13">Leg muscle</tissue>
    </source>
</reference>
<keyword evidence="4 8" id="KW-1133">Transmembrane helix</keyword>
<keyword evidence="3 8" id="KW-0812">Transmembrane</keyword>
<evidence type="ECO:0000256" key="6">
    <source>
        <dbReference type="ARBA" id="ARBA00023157"/>
    </source>
</evidence>
<keyword evidence="2 7" id="KW-0245">EGF-like domain</keyword>
<comment type="subcellular location">
    <subcellularLocation>
        <location evidence="1">Membrane</location>
    </subcellularLocation>
</comment>
<evidence type="ECO:0000259" key="12">
    <source>
        <dbReference type="PROSITE" id="PS51233"/>
    </source>
</evidence>
<dbReference type="AlphaFoldDB" id="A0A226MPK2"/>
<evidence type="ECO:0000256" key="4">
    <source>
        <dbReference type="ARBA" id="ARBA00022989"/>
    </source>
</evidence>
<comment type="caution">
    <text evidence="13">The sequence shown here is derived from an EMBL/GenBank/DDBJ whole genome shotgun (WGS) entry which is preliminary data.</text>
</comment>
<dbReference type="GO" id="GO:0007160">
    <property type="term" value="P:cell-matrix adhesion"/>
    <property type="evidence" value="ECO:0007669"/>
    <property type="project" value="InterPro"/>
</dbReference>
<feature type="domain" description="EGF-like" evidence="9">
    <location>
        <begin position="777"/>
        <end position="814"/>
    </location>
</feature>
<dbReference type="InterPro" id="IPR049883">
    <property type="entry name" value="NOTCH1_EGF-like"/>
</dbReference>
<dbReference type="InterPro" id="IPR018097">
    <property type="entry name" value="EGF_Ca-bd_CS"/>
</dbReference>
<name>A0A226MPK2_CALSU</name>
<evidence type="ECO:0000256" key="3">
    <source>
        <dbReference type="ARBA" id="ARBA00022692"/>
    </source>
</evidence>
<feature type="domain" description="NIDO" evidence="11">
    <location>
        <begin position="101"/>
        <end position="318"/>
    </location>
</feature>
<dbReference type="InterPro" id="IPR001846">
    <property type="entry name" value="VWF_type-D"/>
</dbReference>
<dbReference type="SMART" id="SM00216">
    <property type="entry name" value="VWD"/>
    <property type="match status" value="1"/>
</dbReference>
<sequence>PAVSLYPFGAAEGDTECVQRTVDFNCPLLRPEIGFPFGKELRDTIYVSSYAYYGYNLTGHSPQFTDNGQIIFPPTDSHVPSSPHPPSHGFSGHEALPMVAAFWDDADFSRGVGTTWYQVRVIGDLQILILFPLSPHPLKPPCNPQEYSTLGSTRDPIIRDVEAKIQKYLQVPYSAKWTLKVTWEKAPAYPSQLDDAQTNTYQAVLSTDGSRSFALLLYQDGGMRWDYAGLAARDALIGFSRKPIKPPSSNWKPLSTVYRVQDPDLTLTLELFSLPSGDGYAQNSELTQEPPAVRYRPDQHRSSGTNVRGLWLFRLDSCGRMNYRLQCLMWLQEQPPPSTWSMELPPCPCSLPQAELDPRYRRSRSAESHPIPGVAAVPQNTSDLFETVLRTASPSQMGAGVRCVYHGTGLLEGWQERFWSPPTDPSDNGELEAFEWCCQRVEKPYFCTRYSEKRPRTGCEGYVPPTPANAFGDPHVTTLDGLTYTFNGLGDFMLLLASSSHTSFVLQGRMARTGTAQATNFMAFVAQYTSTTTTTVEWTLGNHSEVQVLLNYKTIQFSYSQDMGAEVYYSPGVLLVNTSSITAIFDGTVSISVSAGSGMLSAVCSLPEQYRNGTKGLLGVWNHNPADDFQMPNGTNIPVNSSEEEIFIYGMTWAVGEHSLFAQPLAAPIRTFNPIFLSELRQENESQYHLAASQCHGCRECIYDMLSTGDVALGLATQSLVEDFQKRKAVLNAFPPVIIGNPLLTAFRTEQVTRQYRAAGPGVRFVPHISPELNISDINECAQRTACQGNLTCTNTVGSYACSCPSDAEAQVSTILGSLEVKAFWSNVNITYTTADGLTFAVVAEFTYNSSSFVIQFLNEELIAAITTAFNGQRARREADVHLLFSHLHLDNITDMVKLSVSELQHYFFCTLYGYEGYQLDYVGTVGFICISPCKKGYCQHGGHCQHLPEGPTCSCVSSSILSPGGARCEQLAISLAAFIGIVVGALALLCLLLSAACLAAHLRRRHQEPW</sequence>
<dbReference type="Pfam" id="PF00094">
    <property type="entry name" value="VWD"/>
    <property type="match status" value="1"/>
</dbReference>